<name>A0AAD9EXK3_DISEL</name>
<feature type="region of interest" description="Disordered" evidence="1">
    <location>
        <begin position="173"/>
        <end position="202"/>
    </location>
</feature>
<evidence type="ECO:0000313" key="3">
    <source>
        <dbReference type="Proteomes" id="UP001228049"/>
    </source>
</evidence>
<sequence length="215" mass="24683">MYGTSDDSTSSSEDDEPPTTCRMYGTSDDSTSSPKDDEPSTSRKALKKTRGMLRRQSPGDIVSQESFDLQLKRSPSPGVIDLLMVEKSQQSHKKPPSVQDEEKDRKQQIEESLKTDRDHILKAIQESFVIELKFLNCGNTNPKRVPDIPEMRKTRAQLIERIKELEHKVKIEEEKQSKLNKIKEKLEAERKRSEDGRNSSTAGKRWGIFSVFKRM</sequence>
<feature type="compositionally biased region" description="Basic and acidic residues" evidence="1">
    <location>
        <begin position="100"/>
        <end position="116"/>
    </location>
</feature>
<dbReference type="Proteomes" id="UP001228049">
    <property type="component" value="Unassembled WGS sequence"/>
</dbReference>
<evidence type="ECO:0000256" key="1">
    <source>
        <dbReference type="SAM" id="MobiDB-lite"/>
    </source>
</evidence>
<protein>
    <submittedName>
        <fullName evidence="2">UDP-3-O-acylglucosamine N-acyltransferase</fullName>
    </submittedName>
</protein>
<accession>A0AAD9EXK3</accession>
<feature type="compositionally biased region" description="Low complexity" evidence="1">
    <location>
        <begin position="1"/>
        <end position="11"/>
    </location>
</feature>
<feature type="region of interest" description="Disordered" evidence="1">
    <location>
        <begin position="1"/>
        <end position="116"/>
    </location>
</feature>
<proteinExistence type="predicted"/>
<evidence type="ECO:0000313" key="2">
    <source>
        <dbReference type="EMBL" id="KAK1877745.1"/>
    </source>
</evidence>
<gene>
    <name evidence="2" type="ORF">KUDE01_003053</name>
</gene>
<keyword evidence="3" id="KW-1185">Reference proteome</keyword>
<feature type="compositionally biased region" description="Basic residues" evidence="1">
    <location>
        <begin position="44"/>
        <end position="53"/>
    </location>
</feature>
<dbReference type="AlphaFoldDB" id="A0AAD9EXK3"/>
<reference evidence="2" key="1">
    <citation type="submission" date="2023-04" db="EMBL/GenBank/DDBJ databases">
        <title>Chromosome-level genome of Chaenocephalus aceratus.</title>
        <authorList>
            <person name="Park H."/>
        </authorList>
    </citation>
    <scope>NUCLEOTIDE SEQUENCE</scope>
    <source>
        <strain evidence="2">DE</strain>
        <tissue evidence="2">Muscle</tissue>
    </source>
</reference>
<organism evidence="2 3">
    <name type="scientific">Dissostichus eleginoides</name>
    <name type="common">Patagonian toothfish</name>
    <name type="synonym">Dissostichus amissus</name>
    <dbReference type="NCBI Taxonomy" id="100907"/>
    <lineage>
        <taxon>Eukaryota</taxon>
        <taxon>Metazoa</taxon>
        <taxon>Chordata</taxon>
        <taxon>Craniata</taxon>
        <taxon>Vertebrata</taxon>
        <taxon>Euteleostomi</taxon>
        <taxon>Actinopterygii</taxon>
        <taxon>Neopterygii</taxon>
        <taxon>Teleostei</taxon>
        <taxon>Neoteleostei</taxon>
        <taxon>Acanthomorphata</taxon>
        <taxon>Eupercaria</taxon>
        <taxon>Perciformes</taxon>
        <taxon>Notothenioidei</taxon>
        <taxon>Nototheniidae</taxon>
        <taxon>Dissostichus</taxon>
    </lineage>
</organism>
<comment type="caution">
    <text evidence="2">The sequence shown here is derived from an EMBL/GenBank/DDBJ whole genome shotgun (WGS) entry which is preliminary data.</text>
</comment>
<feature type="compositionally biased region" description="Basic and acidic residues" evidence="1">
    <location>
        <begin position="173"/>
        <end position="197"/>
    </location>
</feature>
<dbReference type="EMBL" id="JASDAP010000027">
    <property type="protein sequence ID" value="KAK1877745.1"/>
    <property type="molecule type" value="Genomic_DNA"/>
</dbReference>